<dbReference type="Proteomes" id="UP000800041">
    <property type="component" value="Unassembled WGS sequence"/>
</dbReference>
<evidence type="ECO:0000313" key="3">
    <source>
        <dbReference type="Proteomes" id="UP000800041"/>
    </source>
</evidence>
<accession>A0A6G1GRE6</accession>
<feature type="region of interest" description="Disordered" evidence="1">
    <location>
        <begin position="1"/>
        <end position="25"/>
    </location>
</feature>
<dbReference type="EMBL" id="ML977176">
    <property type="protein sequence ID" value="KAF1983337.1"/>
    <property type="molecule type" value="Genomic_DNA"/>
</dbReference>
<dbReference type="AlphaFoldDB" id="A0A6G1GRE6"/>
<evidence type="ECO:0000313" key="2">
    <source>
        <dbReference type="EMBL" id="KAF1983337.1"/>
    </source>
</evidence>
<sequence length="299" mass="34025">MAYRFYMSPEERREPSPPPGVVSKPHLLDQDLEEREGRAAAEKDVHRHIAYERLFNATEFPLPNPAEWRKLVDEVEGKSGTAVAAKLANGFEGTAESKIEEAIAEIEKGYGSKHNSFELPEELESTQKDSNGKSRIKDRILEENRGEVILYEALLRPEMNVTQIIAFMGELHQTLDKLPGVGPKEIQHLANPYDALFIGLQKIKQTHLKGRPPFADEMRAYIGYERAVPVVHFRFSNPKCVSMLTTSRRVVSIGMEPKFAVARDEEQRTEMIYREYEMRKRENGGDGAPRWDGGWEEGA</sequence>
<gene>
    <name evidence="2" type="ORF">K402DRAFT_423898</name>
</gene>
<keyword evidence="3" id="KW-1185">Reference proteome</keyword>
<proteinExistence type="predicted"/>
<evidence type="ECO:0000256" key="1">
    <source>
        <dbReference type="SAM" id="MobiDB-lite"/>
    </source>
</evidence>
<reference evidence="2" key="1">
    <citation type="journal article" date="2020" name="Stud. Mycol.">
        <title>101 Dothideomycetes genomes: a test case for predicting lifestyles and emergence of pathogens.</title>
        <authorList>
            <person name="Haridas S."/>
            <person name="Albert R."/>
            <person name="Binder M."/>
            <person name="Bloem J."/>
            <person name="Labutti K."/>
            <person name="Salamov A."/>
            <person name="Andreopoulos B."/>
            <person name="Baker S."/>
            <person name="Barry K."/>
            <person name="Bills G."/>
            <person name="Bluhm B."/>
            <person name="Cannon C."/>
            <person name="Castanera R."/>
            <person name="Culley D."/>
            <person name="Daum C."/>
            <person name="Ezra D."/>
            <person name="Gonzalez J."/>
            <person name="Henrissat B."/>
            <person name="Kuo A."/>
            <person name="Liang C."/>
            <person name="Lipzen A."/>
            <person name="Lutzoni F."/>
            <person name="Magnuson J."/>
            <person name="Mondo S."/>
            <person name="Nolan M."/>
            <person name="Ohm R."/>
            <person name="Pangilinan J."/>
            <person name="Park H.-J."/>
            <person name="Ramirez L."/>
            <person name="Alfaro M."/>
            <person name="Sun H."/>
            <person name="Tritt A."/>
            <person name="Yoshinaga Y."/>
            <person name="Zwiers L.-H."/>
            <person name="Turgeon B."/>
            <person name="Goodwin S."/>
            <person name="Spatafora J."/>
            <person name="Crous P."/>
            <person name="Grigoriev I."/>
        </authorList>
    </citation>
    <scope>NUCLEOTIDE SEQUENCE</scope>
    <source>
        <strain evidence="2">CBS 113979</strain>
    </source>
</reference>
<organism evidence="2 3">
    <name type="scientific">Aulographum hederae CBS 113979</name>
    <dbReference type="NCBI Taxonomy" id="1176131"/>
    <lineage>
        <taxon>Eukaryota</taxon>
        <taxon>Fungi</taxon>
        <taxon>Dikarya</taxon>
        <taxon>Ascomycota</taxon>
        <taxon>Pezizomycotina</taxon>
        <taxon>Dothideomycetes</taxon>
        <taxon>Pleosporomycetidae</taxon>
        <taxon>Aulographales</taxon>
        <taxon>Aulographaceae</taxon>
    </lineage>
</organism>
<name>A0A6G1GRE6_9PEZI</name>
<protein>
    <submittedName>
        <fullName evidence="2">Uncharacterized protein</fullName>
    </submittedName>
</protein>